<feature type="coiled-coil region" evidence="1">
    <location>
        <begin position="125"/>
        <end position="174"/>
    </location>
</feature>
<evidence type="ECO:0000256" key="1">
    <source>
        <dbReference type="SAM" id="Coils"/>
    </source>
</evidence>
<feature type="domain" description="SNIPE associated" evidence="2">
    <location>
        <begin position="208"/>
        <end position="302"/>
    </location>
</feature>
<evidence type="ECO:0000313" key="3">
    <source>
        <dbReference type="EMBL" id="OBX28527.1"/>
    </source>
</evidence>
<dbReference type="OrthoDB" id="9811665at2"/>
<dbReference type="STRING" id="1443941.A9J31_05525"/>
<name>A0A1A7RCV1_9GAMM</name>
<dbReference type="InterPro" id="IPR025280">
    <property type="entry name" value="SNIPE"/>
</dbReference>
<accession>A0A1A7RCV1</accession>
<evidence type="ECO:0000259" key="2">
    <source>
        <dbReference type="Pfam" id="PF13250"/>
    </source>
</evidence>
<dbReference type="Pfam" id="PF13250">
    <property type="entry name" value="SNIPE"/>
    <property type="match status" value="1"/>
</dbReference>
<dbReference type="Proteomes" id="UP000185753">
    <property type="component" value="Unassembled WGS sequence"/>
</dbReference>
<proteinExistence type="predicted"/>
<dbReference type="EMBL" id="LZDS01000025">
    <property type="protein sequence ID" value="OBX28527.1"/>
    <property type="molecule type" value="Genomic_DNA"/>
</dbReference>
<sequence length="311" mass="35272">MLNIALIILVIILLILLLLVFSRKASNDKNLASLQENLDRARLKLAETEAQQDDLKFEISQLRIQNSGLKVQVDKVSKYQHIAEVEQYVEHRALQADGLVEVTKINADIMLQDIKSHIDEVRHFLAQYQEKAKTRTQEKAREELKSLYHQVVEQQQLQNVINALEHKVQGYKGKFFLPVQQVLDELIAGFDESDAVQSLLAVRCKMLDAAEQQQTATCNYVDEDRRLAAIHLFTLVLNSRADLYLAQLTVDNLGESLQALKDDYTLLNAHGANFSQAQVLESYLNLRLEELKLAAIVMQLKQANSAVDLAV</sequence>
<feature type="coiled-coil region" evidence="1">
    <location>
        <begin position="24"/>
        <end position="65"/>
    </location>
</feature>
<dbReference type="AlphaFoldDB" id="A0A1A7RCV1"/>
<organism evidence="3 4">
    <name type="scientific">Acinetobacter gandensis</name>
    <dbReference type="NCBI Taxonomy" id="1443941"/>
    <lineage>
        <taxon>Bacteria</taxon>
        <taxon>Pseudomonadati</taxon>
        <taxon>Pseudomonadota</taxon>
        <taxon>Gammaproteobacteria</taxon>
        <taxon>Moraxellales</taxon>
        <taxon>Moraxellaceae</taxon>
        <taxon>Acinetobacter</taxon>
    </lineage>
</organism>
<protein>
    <recommendedName>
        <fullName evidence="2">SNIPE associated domain-containing protein</fullName>
    </recommendedName>
</protein>
<reference evidence="4" key="1">
    <citation type="submission" date="2016-06" db="EMBL/GenBank/DDBJ databases">
        <authorList>
            <person name="Radolfova-Krizova L."/>
            <person name="Nemec A."/>
        </authorList>
    </citation>
    <scope>NUCLEOTIDE SEQUENCE [LARGE SCALE GENOMIC DNA]</scope>
    <source>
        <strain evidence="4">ANC 4275</strain>
    </source>
</reference>
<dbReference type="RefSeq" id="WP_067764838.1">
    <property type="nucleotide sequence ID" value="NZ_JBLZYA010000016.1"/>
</dbReference>
<gene>
    <name evidence="3" type="ORF">A9J31_05525</name>
</gene>
<comment type="caution">
    <text evidence="3">The sequence shown here is derived from an EMBL/GenBank/DDBJ whole genome shotgun (WGS) entry which is preliminary data.</text>
</comment>
<evidence type="ECO:0000313" key="4">
    <source>
        <dbReference type="Proteomes" id="UP000185753"/>
    </source>
</evidence>
<keyword evidence="1" id="KW-0175">Coiled coil</keyword>
<keyword evidence="4" id="KW-1185">Reference proteome</keyword>